<comment type="caution">
    <text evidence="3">The sequence shown here is derived from an EMBL/GenBank/DDBJ whole genome shotgun (WGS) entry which is preliminary data.</text>
</comment>
<evidence type="ECO:0000256" key="1">
    <source>
        <dbReference type="SAM" id="MobiDB-lite"/>
    </source>
</evidence>
<dbReference type="EMBL" id="SNRW01007472">
    <property type="protein sequence ID" value="KAA6381188.1"/>
    <property type="molecule type" value="Genomic_DNA"/>
</dbReference>
<accession>A0A5J4VEZ6</accession>
<dbReference type="Proteomes" id="UP000324800">
    <property type="component" value="Unassembled WGS sequence"/>
</dbReference>
<dbReference type="AlphaFoldDB" id="A0A5J4VEZ6"/>
<sequence length="243" mass="27287">MMKTNPDEGDIRVSAKSSIWICGLIFTILGLIFSAGFIVFISLGDTYIIGFFVVNTFGILVNGTLIMCTNSQLIITYDLRSRYLTVVKVRNIVQRMFCMNKYKQQTYDSNSINFAYQNDGCGCRQCDECCHCNKSLKLHLTNGLVKSFDALFKNDQLIPIIEAINSKEPHNPQSYELGSYNPPSTALLHGPQLSQPHKYSESDSDSVALLQQQQTLSQQKADYQVQSSFPTQLPEQDLGLAKE</sequence>
<organism evidence="3 4">
    <name type="scientific">Streblomastix strix</name>
    <dbReference type="NCBI Taxonomy" id="222440"/>
    <lineage>
        <taxon>Eukaryota</taxon>
        <taxon>Metamonada</taxon>
        <taxon>Preaxostyla</taxon>
        <taxon>Oxymonadida</taxon>
        <taxon>Streblomastigidae</taxon>
        <taxon>Streblomastix</taxon>
    </lineage>
</organism>
<feature type="region of interest" description="Disordered" evidence="1">
    <location>
        <begin position="221"/>
        <end position="243"/>
    </location>
</feature>
<gene>
    <name evidence="3" type="ORF">EZS28_023284</name>
</gene>
<feature type="transmembrane region" description="Helical" evidence="2">
    <location>
        <begin position="47"/>
        <end position="68"/>
    </location>
</feature>
<keyword evidence="2" id="KW-0812">Transmembrane</keyword>
<evidence type="ECO:0000313" key="4">
    <source>
        <dbReference type="Proteomes" id="UP000324800"/>
    </source>
</evidence>
<feature type="transmembrane region" description="Helical" evidence="2">
    <location>
        <begin position="20"/>
        <end position="41"/>
    </location>
</feature>
<evidence type="ECO:0000256" key="2">
    <source>
        <dbReference type="SAM" id="Phobius"/>
    </source>
</evidence>
<reference evidence="3 4" key="1">
    <citation type="submission" date="2019-03" db="EMBL/GenBank/DDBJ databases">
        <title>Single cell metagenomics reveals metabolic interactions within the superorganism composed of flagellate Streblomastix strix and complex community of Bacteroidetes bacteria on its surface.</title>
        <authorList>
            <person name="Treitli S.C."/>
            <person name="Kolisko M."/>
            <person name="Husnik F."/>
            <person name="Keeling P."/>
            <person name="Hampl V."/>
        </authorList>
    </citation>
    <scope>NUCLEOTIDE SEQUENCE [LARGE SCALE GENOMIC DNA]</scope>
    <source>
        <strain evidence="3">ST1C</strain>
    </source>
</reference>
<evidence type="ECO:0000313" key="3">
    <source>
        <dbReference type="EMBL" id="KAA6381188.1"/>
    </source>
</evidence>
<keyword evidence="2" id="KW-0472">Membrane</keyword>
<keyword evidence="2" id="KW-1133">Transmembrane helix</keyword>
<proteinExistence type="predicted"/>
<feature type="compositionally biased region" description="Polar residues" evidence="1">
    <location>
        <begin position="221"/>
        <end position="234"/>
    </location>
</feature>
<name>A0A5J4VEZ6_9EUKA</name>
<protein>
    <submittedName>
        <fullName evidence="3">Uncharacterized protein</fullName>
    </submittedName>
</protein>